<dbReference type="WBParaSite" id="L893_g1386.t1">
    <property type="protein sequence ID" value="L893_g1386.t1"/>
    <property type="gene ID" value="L893_g1386"/>
</dbReference>
<dbReference type="Pfam" id="PF02892">
    <property type="entry name" value="zf-BED"/>
    <property type="match status" value="1"/>
</dbReference>
<evidence type="ECO:0000256" key="5">
    <source>
        <dbReference type="SAM" id="MobiDB-lite"/>
    </source>
</evidence>
<accession>A0A1I7Y8L9</accession>
<feature type="domain" description="BED-type" evidence="6">
    <location>
        <begin position="4"/>
        <end position="57"/>
    </location>
</feature>
<keyword evidence="2 4" id="KW-0863">Zinc-finger</keyword>
<evidence type="ECO:0000313" key="7">
    <source>
        <dbReference type="Proteomes" id="UP000095287"/>
    </source>
</evidence>
<keyword evidence="1" id="KW-0479">Metal-binding</keyword>
<evidence type="ECO:0000256" key="3">
    <source>
        <dbReference type="ARBA" id="ARBA00022833"/>
    </source>
</evidence>
<dbReference type="GO" id="GO:0003677">
    <property type="term" value="F:DNA binding"/>
    <property type="evidence" value="ECO:0007669"/>
    <property type="project" value="InterPro"/>
</dbReference>
<reference evidence="8" key="1">
    <citation type="submission" date="2016-11" db="UniProtKB">
        <authorList>
            <consortium name="WormBaseParasite"/>
        </authorList>
    </citation>
    <scope>IDENTIFICATION</scope>
</reference>
<evidence type="ECO:0000313" key="8">
    <source>
        <dbReference type="WBParaSite" id="L893_g1386.t1"/>
    </source>
</evidence>
<keyword evidence="7" id="KW-1185">Reference proteome</keyword>
<dbReference type="InterPro" id="IPR003656">
    <property type="entry name" value="Znf_BED"/>
</dbReference>
<organism evidence="7 8">
    <name type="scientific">Steinernema glaseri</name>
    <dbReference type="NCBI Taxonomy" id="37863"/>
    <lineage>
        <taxon>Eukaryota</taxon>
        <taxon>Metazoa</taxon>
        <taxon>Ecdysozoa</taxon>
        <taxon>Nematoda</taxon>
        <taxon>Chromadorea</taxon>
        <taxon>Rhabditida</taxon>
        <taxon>Tylenchina</taxon>
        <taxon>Panagrolaimomorpha</taxon>
        <taxon>Strongyloidoidea</taxon>
        <taxon>Steinernematidae</taxon>
        <taxon>Steinernema</taxon>
    </lineage>
</organism>
<dbReference type="InterPro" id="IPR036236">
    <property type="entry name" value="Znf_C2H2_sf"/>
</dbReference>
<keyword evidence="3" id="KW-0862">Zinc</keyword>
<dbReference type="PROSITE" id="PS50808">
    <property type="entry name" value="ZF_BED"/>
    <property type="match status" value="1"/>
</dbReference>
<evidence type="ECO:0000259" key="6">
    <source>
        <dbReference type="PROSITE" id="PS50808"/>
    </source>
</evidence>
<evidence type="ECO:0000256" key="2">
    <source>
        <dbReference type="ARBA" id="ARBA00022771"/>
    </source>
</evidence>
<evidence type="ECO:0000256" key="4">
    <source>
        <dbReference type="PROSITE-ProRule" id="PRU00027"/>
    </source>
</evidence>
<feature type="region of interest" description="Disordered" evidence="5">
    <location>
        <begin position="63"/>
        <end position="91"/>
    </location>
</feature>
<proteinExistence type="predicted"/>
<protein>
    <submittedName>
        <fullName evidence="8">BED-type domain-containing protein</fullName>
    </submittedName>
</protein>
<dbReference type="AlphaFoldDB" id="A0A1I7Y8L9"/>
<dbReference type="GO" id="GO:0008270">
    <property type="term" value="F:zinc ion binding"/>
    <property type="evidence" value="ECO:0007669"/>
    <property type="project" value="UniProtKB-KW"/>
</dbReference>
<name>A0A1I7Y8L9_9BILA</name>
<evidence type="ECO:0000256" key="1">
    <source>
        <dbReference type="ARBA" id="ARBA00022723"/>
    </source>
</evidence>
<sequence length="141" mass="15601">MPKTRGSSVWTHFILDEATRKAVCTVCGNQFSIGSSGTTSGLWNHLRDRHGNLYEQIKKLPADSVTPRRVKPEPDSDGYVPSPKKRKELPVADISEEATQIGSEALDQLPGNLAAEAQVSSSIRESNFFNVFLWRRSISSL</sequence>
<dbReference type="Proteomes" id="UP000095287">
    <property type="component" value="Unplaced"/>
</dbReference>
<dbReference type="SMART" id="SM00614">
    <property type="entry name" value="ZnF_BED"/>
    <property type="match status" value="1"/>
</dbReference>
<dbReference type="SUPFAM" id="SSF57667">
    <property type="entry name" value="beta-beta-alpha zinc fingers"/>
    <property type="match status" value="1"/>
</dbReference>